<dbReference type="PANTHER" id="PTHR42852">
    <property type="entry name" value="THIOL:DISULFIDE INTERCHANGE PROTEIN DSBE"/>
    <property type="match status" value="1"/>
</dbReference>
<dbReference type="PROSITE" id="PS51352">
    <property type="entry name" value="THIOREDOXIN_2"/>
    <property type="match status" value="1"/>
</dbReference>
<dbReference type="PANTHER" id="PTHR42852:SF13">
    <property type="entry name" value="PROTEIN DIPZ"/>
    <property type="match status" value="1"/>
</dbReference>
<dbReference type="EMBL" id="CBXV010000007">
    <property type="protein sequence ID" value="CDM66054.1"/>
    <property type="molecule type" value="Genomic_DNA"/>
</dbReference>
<evidence type="ECO:0000313" key="6">
    <source>
        <dbReference type="EMBL" id="CDM66054.1"/>
    </source>
</evidence>
<evidence type="ECO:0000313" key="7">
    <source>
        <dbReference type="Proteomes" id="UP000031518"/>
    </source>
</evidence>
<keyword evidence="7" id="KW-1185">Reference proteome</keyword>
<name>A0A0B6X0I8_9BACT</name>
<dbReference type="InterPro" id="IPR036249">
    <property type="entry name" value="Thioredoxin-like_sf"/>
</dbReference>
<evidence type="ECO:0000259" key="5">
    <source>
        <dbReference type="PROSITE" id="PS51352"/>
    </source>
</evidence>
<dbReference type="InterPro" id="IPR013766">
    <property type="entry name" value="Thioredoxin_domain"/>
</dbReference>
<evidence type="ECO:0000256" key="4">
    <source>
        <dbReference type="SAM" id="Phobius"/>
    </source>
</evidence>
<dbReference type="SUPFAM" id="SSF52833">
    <property type="entry name" value="Thioredoxin-like"/>
    <property type="match status" value="1"/>
</dbReference>
<keyword evidence="3" id="KW-0676">Redox-active center</keyword>
<keyword evidence="4" id="KW-0812">Transmembrane</keyword>
<keyword evidence="4" id="KW-1133">Transmembrane helix</keyword>
<reference evidence="6 7" key="1">
    <citation type="submission" date="2013-12" db="EMBL/GenBank/DDBJ databases">
        <authorList>
            <person name="Stott M."/>
        </authorList>
    </citation>
    <scope>NUCLEOTIDE SEQUENCE [LARGE SCALE GENOMIC DNA]</scope>
    <source>
        <strain evidence="6 7">K22</strain>
    </source>
</reference>
<gene>
    <name evidence="6" type="ORF">PYK22_02063</name>
</gene>
<evidence type="ECO:0000256" key="3">
    <source>
        <dbReference type="ARBA" id="ARBA00023284"/>
    </source>
</evidence>
<keyword evidence="2" id="KW-0201">Cytochrome c-type biogenesis</keyword>
<evidence type="ECO:0000256" key="1">
    <source>
        <dbReference type="ARBA" id="ARBA00004196"/>
    </source>
</evidence>
<sequence>MSRLFRFGAKVFNINFWSFLLGICVGVTLCVVGFLSLAILGMLLAVYAPGRIAPPTVSKVTPSHDSYPPPRLPMIRRADYSWKVSSLDGRELDLAGFRGKVIFLNVWATWCPPCVNEMPSIERLYEQVKDEGIVFICASAEDRETVRRFV</sequence>
<evidence type="ECO:0000256" key="2">
    <source>
        <dbReference type="ARBA" id="ARBA00022748"/>
    </source>
</evidence>
<dbReference type="Proteomes" id="UP000031518">
    <property type="component" value="Unassembled WGS sequence"/>
</dbReference>
<dbReference type="InterPro" id="IPR050553">
    <property type="entry name" value="Thioredoxin_ResA/DsbE_sf"/>
</dbReference>
<dbReference type="GO" id="GO:0030313">
    <property type="term" value="C:cell envelope"/>
    <property type="evidence" value="ECO:0007669"/>
    <property type="project" value="UniProtKB-SubCell"/>
</dbReference>
<feature type="transmembrane region" description="Helical" evidence="4">
    <location>
        <begin position="20"/>
        <end position="48"/>
    </location>
</feature>
<accession>A0A0B6X0I8</accession>
<dbReference type="PROSITE" id="PS00194">
    <property type="entry name" value="THIOREDOXIN_1"/>
    <property type="match status" value="1"/>
</dbReference>
<reference evidence="6 7" key="2">
    <citation type="submission" date="2015-01" db="EMBL/GenBank/DDBJ databases">
        <title>Complete genome sequence of Pyrinomonas methylaliphatogenes type strain K22T.</title>
        <authorList>
            <person name="Lee K.C.Y."/>
            <person name="Power J.F."/>
            <person name="Dunfield P.F."/>
            <person name="Morgan X.C."/>
            <person name="Huttenhower C."/>
            <person name="Stott M.B."/>
        </authorList>
    </citation>
    <scope>NUCLEOTIDE SEQUENCE [LARGE SCALE GENOMIC DNA]</scope>
    <source>
        <strain evidence="6 7">K22</strain>
    </source>
</reference>
<comment type="subcellular location">
    <subcellularLocation>
        <location evidence="1">Cell envelope</location>
    </subcellularLocation>
</comment>
<dbReference type="Pfam" id="PF08534">
    <property type="entry name" value="Redoxin"/>
    <property type="match status" value="1"/>
</dbReference>
<feature type="domain" description="Thioredoxin" evidence="5">
    <location>
        <begin position="73"/>
        <end position="150"/>
    </location>
</feature>
<keyword evidence="4" id="KW-0472">Membrane</keyword>
<dbReference type="InterPro" id="IPR013740">
    <property type="entry name" value="Redoxin"/>
</dbReference>
<dbReference type="GO" id="GO:0016491">
    <property type="term" value="F:oxidoreductase activity"/>
    <property type="evidence" value="ECO:0007669"/>
    <property type="project" value="InterPro"/>
</dbReference>
<dbReference type="AlphaFoldDB" id="A0A0B6X0I8"/>
<dbReference type="Gene3D" id="3.40.30.10">
    <property type="entry name" value="Glutaredoxin"/>
    <property type="match status" value="1"/>
</dbReference>
<protein>
    <submittedName>
        <fullName evidence="6">Redoxin</fullName>
    </submittedName>
</protein>
<dbReference type="InterPro" id="IPR017937">
    <property type="entry name" value="Thioredoxin_CS"/>
</dbReference>
<dbReference type="GO" id="GO:0017004">
    <property type="term" value="P:cytochrome complex assembly"/>
    <property type="evidence" value="ECO:0007669"/>
    <property type="project" value="UniProtKB-KW"/>
</dbReference>
<dbReference type="CDD" id="cd02966">
    <property type="entry name" value="TlpA_like_family"/>
    <property type="match status" value="1"/>
</dbReference>
<dbReference type="STRING" id="454194.PYK22_02063"/>
<proteinExistence type="predicted"/>
<organism evidence="6 7">
    <name type="scientific">Pyrinomonas methylaliphatogenes</name>
    <dbReference type="NCBI Taxonomy" id="454194"/>
    <lineage>
        <taxon>Bacteria</taxon>
        <taxon>Pseudomonadati</taxon>
        <taxon>Acidobacteriota</taxon>
        <taxon>Blastocatellia</taxon>
        <taxon>Blastocatellales</taxon>
        <taxon>Pyrinomonadaceae</taxon>
        <taxon>Pyrinomonas</taxon>
    </lineage>
</organism>